<evidence type="ECO:0000256" key="3">
    <source>
        <dbReference type="SAM" id="MobiDB-lite"/>
    </source>
</evidence>
<organism evidence="5 6">
    <name type="scientific">Symbiochloris irregularis</name>
    <dbReference type="NCBI Taxonomy" id="706552"/>
    <lineage>
        <taxon>Eukaryota</taxon>
        <taxon>Viridiplantae</taxon>
        <taxon>Chlorophyta</taxon>
        <taxon>core chlorophytes</taxon>
        <taxon>Trebouxiophyceae</taxon>
        <taxon>Trebouxiales</taxon>
        <taxon>Trebouxiaceae</taxon>
        <taxon>Symbiochloris</taxon>
    </lineage>
</organism>
<comment type="similarity">
    <text evidence="1">Belongs to the NSRP1 family.</text>
</comment>
<evidence type="ECO:0000256" key="2">
    <source>
        <dbReference type="ARBA" id="ARBA00023054"/>
    </source>
</evidence>
<dbReference type="InterPro" id="IPR018612">
    <property type="entry name" value="NSRP1_N"/>
</dbReference>
<keyword evidence="6" id="KW-1185">Reference proteome</keyword>
<sequence length="239" mass="27175">MLLSKKPGTKYGLIQPKQKQAAAPLKPSLSVFGDDEEDDSAPVQKSGVAREVAKQAAKKRIDTKVAAQQAAALAEDPSIFDYDGVYDDLQEQRVQPKQAEKLERKSRYIEGLLDKAKERQREQDVVYERRLAKERQAEDHLFGDKDRFVTAAYKRKLEEDQKWLAEEKLREEIEAREDVVKKGHMGDFYRHLMSNNVAFGTGNDRGSAATAAPEQPLREDKLASAVERYRARKRKAQEG</sequence>
<feature type="region of interest" description="Disordered" evidence="3">
    <location>
        <begin position="1"/>
        <end position="48"/>
    </location>
</feature>
<evidence type="ECO:0000259" key="4">
    <source>
        <dbReference type="Pfam" id="PF09745"/>
    </source>
</evidence>
<dbReference type="PANTHER" id="PTHR30060:SF0">
    <property type="entry name" value="COILED-COIL PROTEIN (DUF2040)-RELATED"/>
    <property type="match status" value="1"/>
</dbReference>
<dbReference type="EMBL" id="JALJOQ010000014">
    <property type="protein sequence ID" value="KAK9810734.1"/>
    <property type="molecule type" value="Genomic_DNA"/>
</dbReference>
<proteinExistence type="inferred from homology"/>
<evidence type="ECO:0000313" key="5">
    <source>
        <dbReference type="EMBL" id="KAK9810734.1"/>
    </source>
</evidence>
<dbReference type="AlphaFoldDB" id="A0AAW1PS78"/>
<name>A0AAW1PS78_9CHLO</name>
<reference evidence="5 6" key="1">
    <citation type="journal article" date="2024" name="Nat. Commun.">
        <title>Phylogenomics reveals the evolutionary origins of lichenization in chlorophyte algae.</title>
        <authorList>
            <person name="Puginier C."/>
            <person name="Libourel C."/>
            <person name="Otte J."/>
            <person name="Skaloud P."/>
            <person name="Haon M."/>
            <person name="Grisel S."/>
            <person name="Petersen M."/>
            <person name="Berrin J.G."/>
            <person name="Delaux P.M."/>
            <person name="Dal Grande F."/>
            <person name="Keller J."/>
        </authorList>
    </citation>
    <scope>NUCLEOTIDE SEQUENCE [LARGE SCALE GENOMIC DNA]</scope>
    <source>
        <strain evidence="5 6">SAG 2036</strain>
    </source>
</reference>
<gene>
    <name evidence="5" type="ORF">WJX73_003832</name>
</gene>
<dbReference type="GO" id="GO:0000381">
    <property type="term" value="P:regulation of alternative mRNA splicing, via spliceosome"/>
    <property type="evidence" value="ECO:0007669"/>
    <property type="project" value="InterPro"/>
</dbReference>
<comment type="caution">
    <text evidence="5">The sequence shown here is derived from an EMBL/GenBank/DDBJ whole genome shotgun (WGS) entry which is preliminary data.</text>
</comment>
<protein>
    <recommendedName>
        <fullName evidence="4">Nuclear speckle splicing regulatory protein 1 N-terminal domain-containing protein</fullName>
    </recommendedName>
</protein>
<evidence type="ECO:0000313" key="6">
    <source>
        <dbReference type="Proteomes" id="UP001465755"/>
    </source>
</evidence>
<keyword evidence="2" id="KW-0175">Coiled coil</keyword>
<evidence type="ECO:0000256" key="1">
    <source>
        <dbReference type="ARBA" id="ARBA00010126"/>
    </source>
</evidence>
<dbReference type="PANTHER" id="PTHR30060">
    <property type="entry name" value="INNER MEMBRANE PROTEIN"/>
    <property type="match status" value="1"/>
</dbReference>
<dbReference type="Pfam" id="PF09745">
    <property type="entry name" value="NSRP1_N"/>
    <property type="match status" value="1"/>
</dbReference>
<feature type="region of interest" description="Disordered" evidence="3">
    <location>
        <begin position="199"/>
        <end position="224"/>
    </location>
</feature>
<accession>A0AAW1PS78</accession>
<dbReference type="Proteomes" id="UP001465755">
    <property type="component" value="Unassembled WGS sequence"/>
</dbReference>
<feature type="domain" description="Nuclear speckle splicing regulatory protein 1 N-terminal" evidence="4">
    <location>
        <begin position="67"/>
        <end position="181"/>
    </location>
</feature>